<reference evidence="1 2" key="1">
    <citation type="submission" date="2019-06" db="EMBL/GenBank/DDBJ databases">
        <title>Draft genomes of female and male turbot (Scophthalmus maximus).</title>
        <authorList>
            <person name="Xu H."/>
            <person name="Xu X.-W."/>
            <person name="Shao C."/>
            <person name="Chen S."/>
        </authorList>
    </citation>
    <scope>NUCLEOTIDE SEQUENCE [LARGE SCALE GENOMIC DNA]</scope>
    <source>
        <strain evidence="1">Ysfricsl-2016a</strain>
        <tissue evidence="1">Blood</tissue>
    </source>
</reference>
<evidence type="ECO:0000313" key="1">
    <source>
        <dbReference type="EMBL" id="KAF0034982.1"/>
    </source>
</evidence>
<sequence>MSEKASRIPESPVHQTSRVFVERSCESTEVPRAPDNTGAVMRRHHYTIRIIIWICTTLYKPIDRNTIICLTTALMEGLWCLKCIIRAGQCRSVPDVAAERHEPKTSTNLLNNDLCNHDDARRARFGILFANYVCNVPKAWSPVNEFGPN</sequence>
<evidence type="ECO:0000313" key="2">
    <source>
        <dbReference type="Proteomes" id="UP000438429"/>
    </source>
</evidence>
<dbReference type="Proteomes" id="UP000438429">
    <property type="component" value="Unassembled WGS sequence"/>
</dbReference>
<gene>
    <name evidence="1" type="ORF">F2P81_012740</name>
</gene>
<accession>A0A6A4SY93</accession>
<dbReference type="AlphaFoldDB" id="A0A6A4SY93"/>
<protein>
    <submittedName>
        <fullName evidence="1">Uncharacterized protein</fullName>
    </submittedName>
</protein>
<dbReference type="EMBL" id="VEVO01000011">
    <property type="protein sequence ID" value="KAF0034982.1"/>
    <property type="molecule type" value="Genomic_DNA"/>
</dbReference>
<proteinExistence type="predicted"/>
<name>A0A6A4SY93_SCOMX</name>
<organism evidence="1 2">
    <name type="scientific">Scophthalmus maximus</name>
    <name type="common">Turbot</name>
    <name type="synonym">Psetta maxima</name>
    <dbReference type="NCBI Taxonomy" id="52904"/>
    <lineage>
        <taxon>Eukaryota</taxon>
        <taxon>Metazoa</taxon>
        <taxon>Chordata</taxon>
        <taxon>Craniata</taxon>
        <taxon>Vertebrata</taxon>
        <taxon>Euteleostomi</taxon>
        <taxon>Actinopterygii</taxon>
        <taxon>Neopterygii</taxon>
        <taxon>Teleostei</taxon>
        <taxon>Neoteleostei</taxon>
        <taxon>Acanthomorphata</taxon>
        <taxon>Carangaria</taxon>
        <taxon>Pleuronectiformes</taxon>
        <taxon>Pleuronectoidei</taxon>
        <taxon>Scophthalmidae</taxon>
        <taxon>Scophthalmus</taxon>
    </lineage>
</organism>
<comment type="caution">
    <text evidence="1">The sequence shown here is derived from an EMBL/GenBank/DDBJ whole genome shotgun (WGS) entry which is preliminary data.</text>
</comment>